<dbReference type="InterPro" id="IPR038670">
    <property type="entry name" value="HslJ-like_sf"/>
</dbReference>
<keyword evidence="2" id="KW-1185">Reference proteome</keyword>
<dbReference type="AlphaFoldDB" id="A0A7X0RD67"/>
<evidence type="ECO:0000313" key="1">
    <source>
        <dbReference type="EMBL" id="MBB6626133.1"/>
    </source>
</evidence>
<name>A0A7X0RD67_9ACTN</name>
<sequence length="160" mass="16856">MGRSRRATAALVAAALIVVVGLGVAAALVLGRDGGQEQDVVLDGRWQMTHAVADDLDVGFAGGEGTPTLVFHLGEQALSGCEVIGWETTVDGSEVHFGDLDVGHMMTCPPGRQPDPLDGHYADLLATVDHAERSDDRLVLTGPGLELTFAPLPVHRYHGR</sequence>
<reference evidence="1 2" key="1">
    <citation type="submission" date="2020-08" db="EMBL/GenBank/DDBJ databases">
        <authorList>
            <person name="Seo M.-J."/>
        </authorList>
    </citation>
    <scope>NUCLEOTIDE SEQUENCE [LARGE SCALE GENOMIC DNA]</scope>
    <source>
        <strain evidence="1 2">KIGAM211</strain>
    </source>
</reference>
<organism evidence="1 2">
    <name type="scientific">Nocardioides luti</name>
    <dbReference type="NCBI Taxonomy" id="2761101"/>
    <lineage>
        <taxon>Bacteria</taxon>
        <taxon>Bacillati</taxon>
        <taxon>Actinomycetota</taxon>
        <taxon>Actinomycetes</taxon>
        <taxon>Propionibacteriales</taxon>
        <taxon>Nocardioidaceae</taxon>
        <taxon>Nocardioides</taxon>
    </lineage>
</organism>
<dbReference type="Proteomes" id="UP000523955">
    <property type="component" value="Unassembled WGS sequence"/>
</dbReference>
<evidence type="ECO:0008006" key="3">
    <source>
        <dbReference type="Google" id="ProtNLM"/>
    </source>
</evidence>
<comment type="caution">
    <text evidence="1">The sequence shown here is derived from an EMBL/GenBank/DDBJ whole genome shotgun (WGS) entry which is preliminary data.</text>
</comment>
<protein>
    <recommendedName>
        <fullName evidence="3">DUF306 domain-containing protein</fullName>
    </recommendedName>
</protein>
<proteinExistence type="predicted"/>
<dbReference type="EMBL" id="JACKXE010000001">
    <property type="protein sequence ID" value="MBB6626133.1"/>
    <property type="molecule type" value="Genomic_DNA"/>
</dbReference>
<evidence type="ECO:0000313" key="2">
    <source>
        <dbReference type="Proteomes" id="UP000523955"/>
    </source>
</evidence>
<dbReference type="Gene3D" id="2.40.128.270">
    <property type="match status" value="1"/>
</dbReference>
<accession>A0A7X0RD67</accession>
<gene>
    <name evidence="1" type="ORF">H5V45_02255</name>
</gene>
<dbReference type="RefSeq" id="WP_185251439.1">
    <property type="nucleotide sequence ID" value="NZ_JACKXE010000001.1"/>
</dbReference>